<feature type="binding site" evidence="15">
    <location>
        <position position="868"/>
    </location>
    <ligand>
        <name>ATP</name>
        <dbReference type="ChEBI" id="CHEBI:30616"/>
    </ligand>
</feature>
<dbReference type="OMA" id="WSYFIVL"/>
<feature type="domain" description="P-type ATPase N-terminal" evidence="20">
    <location>
        <begin position="199"/>
        <end position="265"/>
    </location>
</feature>
<keyword evidence="8 15" id="KW-0067">ATP-binding</keyword>
<feature type="binding site" evidence="15">
    <location>
        <position position="730"/>
    </location>
    <ligand>
        <name>ATP</name>
        <dbReference type="ChEBI" id="CHEBI:30616"/>
    </ligand>
</feature>
<feature type="binding site" evidence="15">
    <location>
        <position position="577"/>
    </location>
    <ligand>
        <name>ATP</name>
        <dbReference type="ChEBI" id="CHEBI:30616"/>
    </ligand>
</feature>
<evidence type="ECO:0000313" key="22">
    <source>
        <dbReference type="EMBL" id="KYR02985.1"/>
    </source>
</evidence>
<evidence type="ECO:0000313" key="23">
    <source>
        <dbReference type="Proteomes" id="UP000076078"/>
    </source>
</evidence>
<comment type="catalytic activity">
    <reaction evidence="13 17">
        <text>ATP + H2O + phospholipidSide 1 = ADP + phosphate + phospholipidSide 2.</text>
        <dbReference type="EC" id="7.6.2.1"/>
    </reaction>
</comment>
<feature type="active site" description="4-aspartylphosphate intermediate" evidence="14">
    <location>
        <position position="576"/>
    </location>
</feature>
<dbReference type="Gene3D" id="3.40.50.1000">
    <property type="entry name" value="HAD superfamily/HAD-like"/>
    <property type="match status" value="1"/>
</dbReference>
<evidence type="ECO:0000256" key="13">
    <source>
        <dbReference type="ARBA" id="ARBA00034036"/>
    </source>
</evidence>
<evidence type="ECO:0000259" key="19">
    <source>
        <dbReference type="Pfam" id="PF00122"/>
    </source>
</evidence>
<feature type="transmembrane region" description="Helical" evidence="17">
    <location>
        <begin position="1164"/>
        <end position="1184"/>
    </location>
</feature>
<dbReference type="PROSITE" id="PS00154">
    <property type="entry name" value="ATPASE_E1_E2"/>
    <property type="match status" value="1"/>
</dbReference>
<dbReference type="OrthoDB" id="377733at2759"/>
<dbReference type="InterPro" id="IPR032631">
    <property type="entry name" value="P-type_ATPase_N"/>
</dbReference>
<evidence type="ECO:0000256" key="14">
    <source>
        <dbReference type="PIRSR" id="PIRSR606539-1"/>
    </source>
</evidence>
<feature type="binding site" evidence="15">
    <location>
        <position position="576"/>
    </location>
    <ligand>
        <name>ATP</name>
        <dbReference type="ChEBI" id="CHEBI:30616"/>
    </ligand>
</feature>
<protein>
    <recommendedName>
        <fullName evidence="17">Phospholipid-transporting ATPase</fullName>
        <ecNumber evidence="17">7.6.2.1</ecNumber>
    </recommendedName>
</protein>
<dbReference type="SUPFAM" id="SSF81660">
    <property type="entry name" value="Metal cation-transporting ATPase, ATP-binding domain N"/>
    <property type="match status" value="1"/>
</dbReference>
<feature type="domain" description="P-type ATPase A" evidence="19">
    <location>
        <begin position="298"/>
        <end position="442"/>
    </location>
</feature>
<dbReference type="STRING" id="361077.A0A152AA24"/>
<evidence type="ECO:0000256" key="4">
    <source>
        <dbReference type="ARBA" id="ARBA00022475"/>
    </source>
</evidence>
<feature type="transmembrane region" description="Helical" evidence="17">
    <location>
        <begin position="464"/>
        <end position="488"/>
    </location>
</feature>
<evidence type="ECO:0000256" key="11">
    <source>
        <dbReference type="ARBA" id="ARBA00022989"/>
    </source>
</evidence>
<dbReference type="GO" id="GO:0000287">
    <property type="term" value="F:magnesium ion binding"/>
    <property type="evidence" value="ECO:0007669"/>
    <property type="project" value="UniProtKB-UniRule"/>
</dbReference>
<dbReference type="Gene3D" id="2.70.150.10">
    <property type="entry name" value="Calcium-transporting ATPase, cytoplasmic transduction domain A"/>
    <property type="match status" value="1"/>
</dbReference>
<evidence type="ECO:0000256" key="10">
    <source>
        <dbReference type="ARBA" id="ARBA00022967"/>
    </source>
</evidence>
<dbReference type="SUPFAM" id="SSF81665">
    <property type="entry name" value="Calcium ATPase, transmembrane domain M"/>
    <property type="match status" value="1"/>
</dbReference>
<dbReference type="InterPro" id="IPR023298">
    <property type="entry name" value="ATPase_P-typ_TM_dom_sf"/>
</dbReference>
<evidence type="ECO:0000256" key="12">
    <source>
        <dbReference type="ARBA" id="ARBA00023136"/>
    </source>
</evidence>
<feature type="compositionally biased region" description="Basic residues" evidence="18">
    <location>
        <begin position="175"/>
        <end position="191"/>
    </location>
</feature>
<feature type="transmembrane region" description="Helical" evidence="17">
    <location>
        <begin position="1044"/>
        <end position="1065"/>
    </location>
</feature>
<dbReference type="FunFam" id="2.70.150.10:FF:000021">
    <property type="entry name" value="Phospholipid-transporting ATPase"/>
    <property type="match status" value="1"/>
</dbReference>
<feature type="binding site" evidence="15">
    <location>
        <position position="991"/>
    </location>
    <ligand>
        <name>ATP</name>
        <dbReference type="ChEBI" id="CHEBI:30616"/>
    </ligand>
</feature>
<evidence type="ECO:0000256" key="6">
    <source>
        <dbReference type="ARBA" id="ARBA00022723"/>
    </source>
</evidence>
<feature type="transmembrane region" description="Helical" evidence="17">
    <location>
        <begin position="262"/>
        <end position="281"/>
    </location>
</feature>
<dbReference type="InterPro" id="IPR023214">
    <property type="entry name" value="HAD_sf"/>
</dbReference>
<dbReference type="NCBIfam" id="TIGR01494">
    <property type="entry name" value="ATPase_P-type"/>
    <property type="match status" value="2"/>
</dbReference>
<dbReference type="EMBL" id="LODT01000001">
    <property type="protein sequence ID" value="KYR02985.1"/>
    <property type="molecule type" value="Genomic_DNA"/>
</dbReference>
<feature type="binding site" evidence="15">
    <location>
        <position position="753"/>
    </location>
    <ligand>
        <name>ATP</name>
        <dbReference type="ChEBI" id="CHEBI:30616"/>
    </ligand>
</feature>
<feature type="compositionally biased region" description="Polar residues" evidence="18">
    <location>
        <begin position="145"/>
        <end position="162"/>
    </location>
</feature>
<gene>
    <name evidence="22" type="ORF">DLAC_00470</name>
</gene>
<dbReference type="SFLD" id="SFLDG00002">
    <property type="entry name" value="C1.7:_P-type_atpase_like"/>
    <property type="match status" value="1"/>
</dbReference>
<evidence type="ECO:0000256" key="16">
    <source>
        <dbReference type="PIRSR" id="PIRSR606539-3"/>
    </source>
</evidence>
<dbReference type="InterPro" id="IPR044492">
    <property type="entry name" value="P_typ_ATPase_HD_dom"/>
</dbReference>
<feature type="binding site" evidence="15">
    <location>
        <position position="869"/>
    </location>
    <ligand>
        <name>ATP</name>
        <dbReference type="ChEBI" id="CHEBI:30616"/>
    </ligand>
</feature>
<dbReference type="Pfam" id="PF13246">
    <property type="entry name" value="Cation_ATPase"/>
    <property type="match status" value="1"/>
</dbReference>
<organism evidence="22 23">
    <name type="scientific">Tieghemostelium lacteum</name>
    <name type="common">Slime mold</name>
    <name type="synonym">Dictyostelium lacteum</name>
    <dbReference type="NCBI Taxonomy" id="361077"/>
    <lineage>
        <taxon>Eukaryota</taxon>
        <taxon>Amoebozoa</taxon>
        <taxon>Evosea</taxon>
        <taxon>Eumycetozoa</taxon>
        <taxon>Dictyostelia</taxon>
        <taxon>Dictyosteliales</taxon>
        <taxon>Raperosteliaceae</taxon>
        <taxon>Tieghemostelium</taxon>
    </lineage>
</organism>
<feature type="transmembrane region" description="Helical" evidence="17">
    <location>
        <begin position="1127"/>
        <end position="1149"/>
    </location>
</feature>
<feature type="binding site" evidence="16">
    <location>
        <position position="578"/>
    </location>
    <ligand>
        <name>Mg(2+)</name>
        <dbReference type="ChEBI" id="CHEBI:18420"/>
    </ligand>
</feature>
<evidence type="ECO:0000259" key="20">
    <source>
        <dbReference type="Pfam" id="PF16209"/>
    </source>
</evidence>
<reference evidence="22 23" key="1">
    <citation type="submission" date="2015-12" db="EMBL/GenBank/DDBJ databases">
        <title>Dictyostelia acquired genes for synthesis and detection of signals that induce cell-type specialization by lateral gene transfer from prokaryotes.</title>
        <authorList>
            <person name="Gloeckner G."/>
            <person name="Schaap P."/>
        </authorList>
    </citation>
    <scope>NUCLEOTIDE SEQUENCE [LARGE SCALE GENOMIC DNA]</scope>
    <source>
        <strain evidence="22 23">TK</strain>
    </source>
</reference>
<feature type="transmembrane region" description="Helical" evidence="17">
    <location>
        <begin position="508"/>
        <end position="528"/>
    </location>
</feature>
<feature type="transmembrane region" description="Helical" evidence="17">
    <location>
        <begin position="1239"/>
        <end position="1257"/>
    </location>
</feature>
<dbReference type="SFLD" id="SFLDS00003">
    <property type="entry name" value="Haloacid_Dehalogenase"/>
    <property type="match status" value="1"/>
</dbReference>
<feature type="binding site" evidence="15">
    <location>
        <position position="686"/>
    </location>
    <ligand>
        <name>ATP</name>
        <dbReference type="ChEBI" id="CHEBI:30616"/>
    </ligand>
</feature>
<dbReference type="InterPro" id="IPR059000">
    <property type="entry name" value="ATPase_P-type_domA"/>
</dbReference>
<evidence type="ECO:0000256" key="17">
    <source>
        <dbReference type="RuleBase" id="RU362033"/>
    </source>
</evidence>
<feature type="binding site" evidence="16">
    <location>
        <position position="987"/>
    </location>
    <ligand>
        <name>Mg(2+)</name>
        <dbReference type="ChEBI" id="CHEBI:18420"/>
    </ligand>
</feature>
<dbReference type="InterPro" id="IPR008250">
    <property type="entry name" value="ATPase_P-typ_transduc_dom_A_sf"/>
</dbReference>
<name>A0A152AA24_TIELA</name>
<feature type="binding site" evidence="15">
    <location>
        <position position="961"/>
    </location>
    <ligand>
        <name>ATP</name>
        <dbReference type="ChEBI" id="CHEBI:30616"/>
    </ligand>
</feature>
<sequence>MEFNENKRDSFSNTIQPNDNRDPQDVNSEVAGWILDSQGVKMEQPPINMNNSIDSNGNTDLNNSNNNNNNNNNTQSQKKVERLSLPSSSAKIGYSDLPKSEDVIIPIEPNDDSGDSSSFNGTDSSSGDGSPPQSPTMSSSSQSTINKAFSPQSTSGNVSPNSQRKKKAGSSLRATKPKKKVKPLKKQKKKKYIGNSREIYINHPERNTPFKYCGNRISTTKYTPLTFIPKNLYEQFRRAANFYFLVIAAIQLIPGLSPVNPYTTWIPLIFVLLVTAIKEGIEDWNRNSSDKTVNNLLSHVLRGNQFVDIPWKEIKVGDMVRVNKGERFPADLVILNSSEQHGVCYIETANLDGETNLKQRQAIPVTFENLRNEEDLSLFRGVVECEHPNNVIYVYHGTIQMSDQDQTPKHPLNATQTLLRGCVLRNTEWIYGVVVYTGEDTKIMQNSTDAPSKRSTLEKLVNRALINLFIIMFVVCVVGTVVNIAWTSQNREGAWYLGFKSDAVRKSALNFFSFMIAFAVMIPISLYVSLELVKVAQAVFIYWDVQMYHEESNTPAKTRTSNLSEELGQIEYVFSDKTGTLTRNQMDFLKCSVGKMVYGQMEKDEGGSSSGVKLSIPLQEIPGADPKFPFKDKRILDHLQEDPNSEQAYLVNHFLTLLATCHSVIPDRPDKTDENNIVYEASSPDEASLVYAAKNLGFEFWSRDPTGIFVNFKAQKTGIQRFELLNVLEFNSDRKRMSVILRTPEGRIILYCKGADTTVMPLLRSDQDDLYTVTLEFLQDFATDGLRTLCLAYTYLEEDDYLKWNEIYKEAAIAIQDRDAKVDKAAELIERNLTLIGSTAIEDKLQVGVPQAIANISKANIKVWVLTGDKQETAINIGFSCHLLTSDMRIIILNGKTPEEVSSQIQNAIDAYFTEDVDQNQKHTGHALVVEGTCLNFALEGQLKEVFLQLASNCKAVICCRTTPLQKAQVVKMVRDTLRAVTLAIGDGANDVSMIQAAHIGVGISGNEGMQAVMASDYAIAQFRFLYRLLVVHGRWDYKRNSRLMLYCFYKNMVFAMTQFWFGIFNAYSAQTIFDSWSIAIFNVVFTGLPIIVYAIMDQDVSAESSMKYPQLYASGQKDSEFNLKILWFWIVKAWFHSVVIFFGIYGIYRTGEVLVSDGVPLDMWAMGQNIFILVVMTVNLKLALETRYWTGLTHFSIWGSILIWFIWISVLATIQGIGSSSSGEVYHVAYHLFSSANFWLSLALLPVIALLPDIIYKYIQRDQKPYPFQVVQEFEKLYGKPSNIMDTKVLEQQDRDIKKNDIEQFSIENSQSIDNKKKKKRVQFLSWIKNNKILKRHSGFAFSHPNQNSSNKKKDNSTVTD</sequence>
<dbReference type="FunFam" id="3.40.1110.10:FF:000126">
    <property type="entry name" value="Phospholipid-transporting ATPase"/>
    <property type="match status" value="1"/>
</dbReference>
<dbReference type="InterPro" id="IPR032630">
    <property type="entry name" value="P_typ_ATPase_c"/>
</dbReference>
<comment type="cofactor">
    <cofactor evidence="16">
        <name>Mg(2+)</name>
        <dbReference type="ChEBI" id="CHEBI:18420"/>
    </cofactor>
</comment>
<feature type="compositionally biased region" description="Low complexity" evidence="18">
    <location>
        <begin position="115"/>
        <end position="144"/>
    </location>
</feature>
<dbReference type="NCBIfam" id="TIGR01652">
    <property type="entry name" value="ATPase-Plipid"/>
    <property type="match status" value="1"/>
</dbReference>
<dbReference type="EC" id="7.6.2.1" evidence="17"/>
<feature type="compositionally biased region" description="Low complexity" evidence="18">
    <location>
        <begin position="56"/>
        <end position="73"/>
    </location>
</feature>
<dbReference type="PANTHER" id="PTHR24092">
    <property type="entry name" value="PROBABLE PHOSPHOLIPID-TRANSPORTING ATPASE"/>
    <property type="match status" value="1"/>
</dbReference>
<evidence type="ECO:0000256" key="5">
    <source>
        <dbReference type="ARBA" id="ARBA00022692"/>
    </source>
</evidence>
<keyword evidence="5 17" id="KW-0812">Transmembrane</keyword>
<feature type="binding site" evidence="15">
    <location>
        <position position="967"/>
    </location>
    <ligand>
        <name>ATP</name>
        <dbReference type="ChEBI" id="CHEBI:30616"/>
    </ligand>
</feature>
<evidence type="ECO:0000256" key="9">
    <source>
        <dbReference type="ARBA" id="ARBA00022842"/>
    </source>
</evidence>
<feature type="transmembrane region" description="Helical" evidence="17">
    <location>
        <begin position="1077"/>
        <end position="1097"/>
    </location>
</feature>
<evidence type="ECO:0000259" key="21">
    <source>
        <dbReference type="Pfam" id="PF16212"/>
    </source>
</evidence>
<feature type="binding site" evidence="15">
    <location>
        <position position="867"/>
    </location>
    <ligand>
        <name>ATP</name>
        <dbReference type="ChEBI" id="CHEBI:30616"/>
    </ligand>
</feature>
<dbReference type="Gene3D" id="3.40.1110.10">
    <property type="entry name" value="Calcium-transporting ATPase, cytoplasmic domain N"/>
    <property type="match status" value="1"/>
</dbReference>
<dbReference type="Pfam" id="PF00122">
    <property type="entry name" value="E1-E2_ATPase"/>
    <property type="match status" value="1"/>
</dbReference>
<dbReference type="InterPro" id="IPR006539">
    <property type="entry name" value="P-type_ATPase_IV"/>
</dbReference>
<feature type="domain" description="P-type ATPase C-terminal" evidence="21">
    <location>
        <begin position="1013"/>
        <end position="1266"/>
    </location>
</feature>
<dbReference type="Pfam" id="PF16209">
    <property type="entry name" value="PhoLip_ATPase_N"/>
    <property type="match status" value="1"/>
</dbReference>
<dbReference type="GO" id="GO:0045332">
    <property type="term" value="P:phospholipid translocation"/>
    <property type="evidence" value="ECO:0007669"/>
    <property type="project" value="TreeGrafter"/>
</dbReference>
<evidence type="ECO:0000256" key="7">
    <source>
        <dbReference type="ARBA" id="ARBA00022741"/>
    </source>
</evidence>
<feature type="binding site" evidence="16">
    <location>
        <position position="576"/>
    </location>
    <ligand>
        <name>Mg(2+)</name>
        <dbReference type="ChEBI" id="CHEBI:18420"/>
    </ligand>
</feature>
<keyword evidence="7 15" id="KW-0547">Nucleotide-binding</keyword>
<dbReference type="InterPro" id="IPR023299">
    <property type="entry name" value="ATPase_P-typ_cyto_dom_N"/>
</dbReference>
<dbReference type="FunCoup" id="A0A152AA24">
    <property type="interactions" value="249"/>
</dbReference>
<dbReference type="Proteomes" id="UP000076078">
    <property type="component" value="Unassembled WGS sequence"/>
</dbReference>
<keyword evidence="4" id="KW-1003">Cell membrane</keyword>
<feature type="binding site" evidence="15">
    <location>
        <position position="990"/>
    </location>
    <ligand>
        <name>ATP</name>
        <dbReference type="ChEBI" id="CHEBI:30616"/>
    </ligand>
</feature>
<comment type="caution">
    <text evidence="22">The sequence shown here is derived from an EMBL/GenBank/DDBJ whole genome shotgun (WGS) entry which is preliminary data.</text>
</comment>
<evidence type="ECO:0000256" key="1">
    <source>
        <dbReference type="ARBA" id="ARBA00004141"/>
    </source>
</evidence>
<feature type="region of interest" description="Disordered" evidence="18">
    <location>
        <begin position="1"/>
        <end position="191"/>
    </location>
</feature>
<dbReference type="FunFam" id="3.40.50.1000:FF:000014">
    <property type="entry name" value="Phospholipid-transporting ATPase"/>
    <property type="match status" value="1"/>
</dbReference>
<dbReference type="GO" id="GO:0005524">
    <property type="term" value="F:ATP binding"/>
    <property type="evidence" value="ECO:0007669"/>
    <property type="project" value="UniProtKB-UniRule"/>
</dbReference>
<feature type="compositionally biased region" description="Basic and acidic residues" evidence="18">
    <location>
        <begin position="1"/>
        <end position="10"/>
    </location>
</feature>
<comment type="subcellular location">
    <subcellularLocation>
        <location evidence="2">Cell membrane</location>
    </subcellularLocation>
    <subcellularLocation>
        <location evidence="1 17">Membrane</location>
        <topology evidence="1 17">Multi-pass membrane protein</topology>
    </subcellularLocation>
</comment>
<dbReference type="InParanoid" id="A0A152AA24"/>
<dbReference type="PRINTS" id="PR00119">
    <property type="entry name" value="CATATPASE"/>
</dbReference>
<feature type="region of interest" description="Disordered" evidence="18">
    <location>
        <begin position="1340"/>
        <end position="1362"/>
    </location>
</feature>
<keyword evidence="11 17" id="KW-1133">Transmembrane helix</keyword>
<dbReference type="GO" id="GO:0016887">
    <property type="term" value="F:ATP hydrolysis activity"/>
    <property type="evidence" value="ECO:0007669"/>
    <property type="project" value="InterPro"/>
</dbReference>
<dbReference type="CDD" id="cd02073">
    <property type="entry name" value="P-type_ATPase_APLT_Dnf-like"/>
    <property type="match status" value="1"/>
</dbReference>
<dbReference type="Pfam" id="PF16212">
    <property type="entry name" value="PhoLip_ATPase_C"/>
    <property type="match status" value="1"/>
</dbReference>
<feature type="transmembrane region" description="Helical" evidence="17">
    <location>
        <begin position="1196"/>
        <end position="1219"/>
    </location>
</feature>
<keyword evidence="9 16" id="KW-0460">Magnesium</keyword>
<comment type="similarity">
    <text evidence="3 17">Belongs to the cation transport ATPase (P-type) (TC 3.A.3) family. Type IV subfamily.</text>
</comment>
<evidence type="ECO:0000256" key="15">
    <source>
        <dbReference type="PIRSR" id="PIRSR606539-2"/>
    </source>
</evidence>
<dbReference type="InterPro" id="IPR018303">
    <property type="entry name" value="ATPase_P-typ_P_site"/>
</dbReference>
<dbReference type="InterPro" id="IPR036412">
    <property type="entry name" value="HAD-like_sf"/>
</dbReference>
<dbReference type="PANTHER" id="PTHR24092:SF212">
    <property type="entry name" value="PHOSPHOLIPID-TRANSPORTING ATPASE"/>
    <property type="match status" value="1"/>
</dbReference>
<feature type="binding site" evidence="15">
    <location>
        <position position="787"/>
    </location>
    <ligand>
        <name>ATP</name>
        <dbReference type="ChEBI" id="CHEBI:30616"/>
    </ligand>
</feature>
<dbReference type="GO" id="GO:0005886">
    <property type="term" value="C:plasma membrane"/>
    <property type="evidence" value="ECO:0007669"/>
    <property type="project" value="UniProtKB-SubCell"/>
</dbReference>
<dbReference type="InterPro" id="IPR001757">
    <property type="entry name" value="P_typ_ATPase"/>
</dbReference>
<dbReference type="SFLD" id="SFLDF00027">
    <property type="entry name" value="p-type_atpase"/>
    <property type="match status" value="1"/>
</dbReference>
<feature type="binding site" evidence="16">
    <location>
        <position position="991"/>
    </location>
    <ligand>
        <name>Mg(2+)</name>
        <dbReference type="ChEBI" id="CHEBI:18420"/>
    </ligand>
</feature>
<accession>A0A152AA24</accession>
<feature type="binding site" evidence="15">
    <location>
        <position position="578"/>
    </location>
    <ligand>
        <name>ATP</name>
        <dbReference type="ChEBI" id="CHEBI:30616"/>
    </ligand>
</feature>
<evidence type="ECO:0000256" key="3">
    <source>
        <dbReference type="ARBA" id="ARBA00008109"/>
    </source>
</evidence>
<evidence type="ECO:0000256" key="8">
    <source>
        <dbReference type="ARBA" id="ARBA00022840"/>
    </source>
</evidence>
<proteinExistence type="inferred from homology"/>
<feature type="transmembrane region" description="Helical" evidence="17">
    <location>
        <begin position="239"/>
        <end position="256"/>
    </location>
</feature>
<dbReference type="SUPFAM" id="SSF81653">
    <property type="entry name" value="Calcium ATPase, transduction domain A"/>
    <property type="match status" value="1"/>
</dbReference>
<dbReference type="SUPFAM" id="SSF56784">
    <property type="entry name" value="HAD-like"/>
    <property type="match status" value="1"/>
</dbReference>
<keyword evidence="6 16" id="KW-0479">Metal-binding</keyword>
<keyword evidence="10 17" id="KW-1278">Translocase</keyword>
<keyword evidence="23" id="KW-1185">Reference proteome</keyword>
<feature type="compositionally biased region" description="Basic and acidic residues" evidence="18">
    <location>
        <begin position="1353"/>
        <end position="1362"/>
    </location>
</feature>
<keyword evidence="12 17" id="KW-0472">Membrane</keyword>
<evidence type="ECO:0000256" key="2">
    <source>
        <dbReference type="ARBA" id="ARBA00004236"/>
    </source>
</evidence>
<dbReference type="GO" id="GO:0140326">
    <property type="term" value="F:ATPase-coupled intramembrane lipid transporter activity"/>
    <property type="evidence" value="ECO:0007669"/>
    <property type="project" value="UniProtKB-EC"/>
</dbReference>
<evidence type="ECO:0000256" key="18">
    <source>
        <dbReference type="SAM" id="MobiDB-lite"/>
    </source>
</evidence>